<sequence length="161" mass="19052">MLEDPKIVTFSETKLIGNKLEMSFAEDKTFQLWSSFMPRHREIQNRIGTYKFSLQNYSKNFQSDPKIPFVKWALIEVSDYNHVPEGMETYTIKEGLFAVFNYNGPSKNALPIFEYIFKNWLPNSLYELDNREHFEILGENYNPHGNAEEEIYIPIRLKQVV</sequence>
<dbReference type="InterPro" id="IPR029442">
    <property type="entry name" value="GyrI-like"/>
</dbReference>
<protein>
    <submittedName>
        <fullName evidence="2">AraC family transcriptional regulator</fullName>
    </submittedName>
</protein>
<dbReference type="SMART" id="SM00871">
    <property type="entry name" value="AraC_E_bind"/>
    <property type="match status" value="1"/>
</dbReference>
<gene>
    <name evidence="2" type="ORF">SAMN05660845_2357</name>
</gene>
<proteinExistence type="predicted"/>
<dbReference type="InterPro" id="IPR011256">
    <property type="entry name" value="Reg_factor_effector_dom_sf"/>
</dbReference>
<dbReference type="AlphaFoldDB" id="A0A1I0ZRK4"/>
<name>A0A1I0ZRK4_9FLAO</name>
<evidence type="ECO:0000313" key="3">
    <source>
        <dbReference type="Proteomes" id="UP000199604"/>
    </source>
</evidence>
<evidence type="ECO:0000259" key="1">
    <source>
        <dbReference type="SMART" id="SM00871"/>
    </source>
</evidence>
<feature type="domain" description="AraC effector-binding" evidence="1">
    <location>
        <begin position="3"/>
        <end position="156"/>
    </location>
</feature>
<dbReference type="Proteomes" id="UP000199604">
    <property type="component" value="Unassembled WGS sequence"/>
</dbReference>
<evidence type="ECO:0000313" key="2">
    <source>
        <dbReference type="EMBL" id="SFB27756.1"/>
    </source>
</evidence>
<reference evidence="3" key="1">
    <citation type="submission" date="2016-10" db="EMBL/GenBank/DDBJ databases">
        <authorList>
            <person name="Varghese N."/>
            <person name="Submissions S."/>
        </authorList>
    </citation>
    <scope>NUCLEOTIDE SEQUENCE [LARGE SCALE GENOMIC DNA]</scope>
    <source>
        <strain evidence="3">DSM 21789</strain>
    </source>
</reference>
<organism evidence="2 3">
    <name type="scientific">Flavobacterium swingsii</name>
    <dbReference type="NCBI Taxonomy" id="498292"/>
    <lineage>
        <taxon>Bacteria</taxon>
        <taxon>Pseudomonadati</taxon>
        <taxon>Bacteroidota</taxon>
        <taxon>Flavobacteriia</taxon>
        <taxon>Flavobacteriales</taxon>
        <taxon>Flavobacteriaceae</taxon>
        <taxon>Flavobacterium</taxon>
    </lineage>
</organism>
<dbReference type="EMBL" id="FOJT01000006">
    <property type="protein sequence ID" value="SFB27756.1"/>
    <property type="molecule type" value="Genomic_DNA"/>
</dbReference>
<dbReference type="OrthoDB" id="8560232at2"/>
<accession>A0A1I0ZRK4</accession>
<dbReference type="Pfam" id="PF06445">
    <property type="entry name" value="GyrI-like"/>
    <property type="match status" value="1"/>
</dbReference>
<dbReference type="InterPro" id="IPR053182">
    <property type="entry name" value="YobU-like_regulator"/>
</dbReference>
<dbReference type="Gene3D" id="3.20.80.10">
    <property type="entry name" value="Regulatory factor, effector binding domain"/>
    <property type="match status" value="1"/>
</dbReference>
<keyword evidence="3" id="KW-1185">Reference proteome</keyword>
<dbReference type="InterPro" id="IPR010499">
    <property type="entry name" value="AraC_E-bd"/>
</dbReference>
<dbReference type="PANTHER" id="PTHR36444:SF2">
    <property type="entry name" value="TRANSCRIPTIONAL REGULATOR PROTEIN YOBU-RELATED"/>
    <property type="match status" value="1"/>
</dbReference>
<dbReference type="RefSeq" id="WP_091477431.1">
    <property type="nucleotide sequence ID" value="NZ_FOJT01000006.1"/>
</dbReference>
<dbReference type="SUPFAM" id="SSF55136">
    <property type="entry name" value="Probable bacterial effector-binding domain"/>
    <property type="match status" value="1"/>
</dbReference>
<dbReference type="PANTHER" id="PTHR36444">
    <property type="entry name" value="TRANSCRIPTIONAL REGULATOR PROTEIN YOBU-RELATED"/>
    <property type="match status" value="1"/>
</dbReference>
<dbReference type="STRING" id="498292.SAMN05660845_2357"/>